<evidence type="ECO:0000313" key="6">
    <source>
        <dbReference type="EMBL" id="CUI49692.1"/>
    </source>
</evidence>
<evidence type="ECO:0000256" key="1">
    <source>
        <dbReference type="ARBA" id="ARBA00007409"/>
    </source>
</evidence>
<dbReference type="InterPro" id="IPR010987">
    <property type="entry name" value="Glutathione-S-Trfase_C-like"/>
</dbReference>
<dbReference type="SFLD" id="SFLDG00358">
    <property type="entry name" value="Main_(cytGST)"/>
    <property type="match status" value="1"/>
</dbReference>
<evidence type="ECO:0000259" key="4">
    <source>
        <dbReference type="PROSITE" id="PS50405"/>
    </source>
</evidence>
<keyword evidence="2 6" id="KW-0808">Transferase</keyword>
<sequence length="203" mass="22725">MRILGKASSINVRKVLWACDELRVRYTREDWGSGFRALDEPGFLALNPNAQIPVLVDGDFVLWESNSILRYLANQYEGAWLYPAAPRERARVDQWMDWQATDLNSAWRYAFMALARRAPAFQDAAQIRASCLAWSRAMGVLEARLADTGAYVAGAAFSLADIVIGLSVLRWRATDFDRPALPAVEAYCARLAERPGFTAYAEA</sequence>
<proteinExistence type="inferred from homology"/>
<dbReference type="FunFam" id="3.40.30.10:FF:000039">
    <property type="entry name" value="Glutathione S-transferase domain"/>
    <property type="match status" value="1"/>
</dbReference>
<comment type="similarity">
    <text evidence="1">Belongs to the GST superfamily.</text>
</comment>
<keyword evidence="8" id="KW-1185">Reference proteome</keyword>
<evidence type="ECO:0000259" key="3">
    <source>
        <dbReference type="PROSITE" id="PS50404"/>
    </source>
</evidence>
<dbReference type="KEGG" id="bpdz:BBN53_04650"/>
<reference evidence="6 7" key="1">
    <citation type="submission" date="2015-09" db="EMBL/GenBank/DDBJ databases">
        <authorList>
            <person name="Jackson K.R."/>
            <person name="Lunt B.L."/>
            <person name="Fisher J.N.B."/>
            <person name="Gardner A.V."/>
            <person name="Bailey M.E."/>
            <person name="Deus L.M."/>
            <person name="Earl A.S."/>
            <person name="Gibby P.D."/>
            <person name="Hartmann K.A."/>
            <person name="Liu J.E."/>
            <person name="Manci A.M."/>
            <person name="Nielsen D.A."/>
            <person name="Solomon M.B."/>
            <person name="Breakwell D.P."/>
            <person name="Burnett S.H."/>
            <person name="Grose J.H."/>
        </authorList>
    </citation>
    <scope>NUCLEOTIDE SEQUENCE [LARGE SCALE GENOMIC DNA]</scope>
    <source>
        <strain evidence="6 7">2789STDY5608636</strain>
    </source>
</reference>
<protein>
    <submittedName>
        <fullName evidence="5 6">Glutathione S-transferase</fullName>
        <ecNumber evidence="6">2.5.1.18</ecNumber>
    </submittedName>
</protein>
<dbReference type="PANTHER" id="PTHR44051:SF19">
    <property type="entry name" value="DISULFIDE-BOND OXIDOREDUCTASE YFCG"/>
    <property type="match status" value="1"/>
</dbReference>
<feature type="domain" description="GST N-terminal" evidence="3">
    <location>
        <begin position="1"/>
        <end position="80"/>
    </location>
</feature>
<dbReference type="Proteomes" id="UP000053096">
    <property type="component" value="Unassembled WGS sequence"/>
</dbReference>
<organism evidence="6 7">
    <name type="scientific">Bordetella pseudohinzii</name>
    <dbReference type="NCBI Taxonomy" id="1331258"/>
    <lineage>
        <taxon>Bacteria</taxon>
        <taxon>Pseudomonadati</taxon>
        <taxon>Pseudomonadota</taxon>
        <taxon>Betaproteobacteria</taxon>
        <taxon>Burkholderiales</taxon>
        <taxon>Alcaligenaceae</taxon>
        <taxon>Bordetella</taxon>
    </lineage>
</organism>
<gene>
    <name evidence="6" type="primary">gstB_2</name>
    <name evidence="5" type="ORF">BBN53_04650</name>
    <name evidence="6" type="ORF">ERS370011_00807</name>
</gene>
<dbReference type="SUPFAM" id="SSF52833">
    <property type="entry name" value="Thioredoxin-like"/>
    <property type="match status" value="1"/>
</dbReference>
<name>A0A0J6BR52_9BORD</name>
<dbReference type="PANTHER" id="PTHR44051">
    <property type="entry name" value="GLUTATHIONE S-TRANSFERASE-RELATED"/>
    <property type="match status" value="1"/>
</dbReference>
<dbReference type="PROSITE" id="PS50404">
    <property type="entry name" value="GST_NTER"/>
    <property type="match status" value="1"/>
</dbReference>
<evidence type="ECO:0000313" key="8">
    <source>
        <dbReference type="Proteomes" id="UP000092950"/>
    </source>
</evidence>
<evidence type="ECO:0000313" key="5">
    <source>
        <dbReference type="EMBL" id="ANY15243.1"/>
    </source>
</evidence>
<accession>A0A0M7D9Z4</accession>
<evidence type="ECO:0000313" key="7">
    <source>
        <dbReference type="Proteomes" id="UP000053096"/>
    </source>
</evidence>
<accession>A0A0J6BR52</accession>
<dbReference type="InterPro" id="IPR040079">
    <property type="entry name" value="Glutathione_S-Trfase"/>
</dbReference>
<dbReference type="AlphaFoldDB" id="A0A0J6BR52"/>
<dbReference type="InterPro" id="IPR036282">
    <property type="entry name" value="Glutathione-S-Trfase_C_sf"/>
</dbReference>
<feature type="domain" description="GST C-terminal" evidence="4">
    <location>
        <begin position="85"/>
        <end position="203"/>
    </location>
</feature>
<dbReference type="GO" id="GO:0004364">
    <property type="term" value="F:glutathione transferase activity"/>
    <property type="evidence" value="ECO:0007669"/>
    <property type="project" value="UniProtKB-EC"/>
</dbReference>
<dbReference type="EC" id="2.5.1.18" evidence="6"/>
<dbReference type="PROSITE" id="PS50405">
    <property type="entry name" value="GST_CTER"/>
    <property type="match status" value="1"/>
</dbReference>
<dbReference type="SFLD" id="SFLDS00019">
    <property type="entry name" value="Glutathione_Transferase_(cytos"/>
    <property type="match status" value="1"/>
</dbReference>
<dbReference type="InterPro" id="IPR036249">
    <property type="entry name" value="Thioredoxin-like_sf"/>
</dbReference>
<reference evidence="5 8" key="2">
    <citation type="submission" date="2016-07" db="EMBL/GenBank/DDBJ databases">
        <title>Complete genome sequences of Bordetella pseudohinzii.</title>
        <authorList>
            <person name="Spilker T."/>
            <person name="Darrah R."/>
            <person name="LiPuma J.J."/>
        </authorList>
    </citation>
    <scope>NUCLEOTIDE SEQUENCE [LARGE SCALE GENOMIC DNA]</scope>
    <source>
        <strain evidence="5 8">HI4681</strain>
    </source>
</reference>
<dbReference type="EMBL" id="CYTV01000002">
    <property type="protein sequence ID" value="CUI49692.1"/>
    <property type="molecule type" value="Genomic_DNA"/>
</dbReference>
<dbReference type="RefSeq" id="WP_043214858.1">
    <property type="nucleotide sequence ID" value="NZ_CAJGUP010000062.1"/>
</dbReference>
<dbReference type="EMBL" id="CP016440">
    <property type="protein sequence ID" value="ANY15243.1"/>
    <property type="molecule type" value="Genomic_DNA"/>
</dbReference>
<dbReference type="Pfam" id="PF13409">
    <property type="entry name" value="GST_N_2"/>
    <property type="match status" value="1"/>
</dbReference>
<dbReference type="SFLD" id="SFLDG01150">
    <property type="entry name" value="Main.1:_Beta-like"/>
    <property type="match status" value="1"/>
</dbReference>
<dbReference type="Gene3D" id="1.20.1050.10">
    <property type="match status" value="1"/>
</dbReference>
<dbReference type="CDD" id="cd03047">
    <property type="entry name" value="GST_N_2"/>
    <property type="match status" value="1"/>
</dbReference>
<dbReference type="SUPFAM" id="SSF47616">
    <property type="entry name" value="GST C-terminal domain-like"/>
    <property type="match status" value="1"/>
</dbReference>
<dbReference type="Proteomes" id="UP000092950">
    <property type="component" value="Chromosome"/>
</dbReference>
<dbReference type="Pfam" id="PF13410">
    <property type="entry name" value="GST_C_2"/>
    <property type="match status" value="1"/>
</dbReference>
<dbReference type="Gene3D" id="3.40.30.10">
    <property type="entry name" value="Glutaredoxin"/>
    <property type="match status" value="1"/>
</dbReference>
<dbReference type="OrthoDB" id="5958450at2"/>
<dbReference type="InterPro" id="IPR004045">
    <property type="entry name" value="Glutathione_S-Trfase_N"/>
</dbReference>
<evidence type="ECO:0000256" key="2">
    <source>
        <dbReference type="ARBA" id="ARBA00022679"/>
    </source>
</evidence>